<comment type="caution">
    <text evidence="1">The sequence shown here is derived from an EMBL/GenBank/DDBJ whole genome shotgun (WGS) entry which is preliminary data.</text>
</comment>
<reference evidence="2" key="1">
    <citation type="journal article" date="2019" name="Int. J. Syst. Evol. Microbiol.">
        <title>The Global Catalogue of Microorganisms (GCM) 10K type strain sequencing project: providing services to taxonomists for standard genome sequencing and annotation.</title>
        <authorList>
            <consortium name="The Broad Institute Genomics Platform"/>
            <consortium name="The Broad Institute Genome Sequencing Center for Infectious Disease"/>
            <person name="Wu L."/>
            <person name="Ma J."/>
        </authorList>
    </citation>
    <scope>NUCLEOTIDE SEQUENCE [LARGE SCALE GENOMIC DNA]</scope>
    <source>
        <strain evidence="2">JCM 14718</strain>
    </source>
</reference>
<proteinExistence type="predicted"/>
<evidence type="ECO:0000313" key="2">
    <source>
        <dbReference type="Proteomes" id="UP001500618"/>
    </source>
</evidence>
<name>A0ABN2IMI9_9ACTN</name>
<accession>A0ABN2IMI9</accession>
<evidence type="ECO:0000313" key="1">
    <source>
        <dbReference type="EMBL" id="GAA1707612.1"/>
    </source>
</evidence>
<dbReference type="Proteomes" id="UP001500618">
    <property type="component" value="Unassembled WGS sequence"/>
</dbReference>
<dbReference type="RefSeq" id="WP_163571193.1">
    <property type="nucleotide sequence ID" value="NZ_BAAANY010000032.1"/>
</dbReference>
<keyword evidence="2" id="KW-1185">Reference proteome</keyword>
<sequence>MTRNRRPRADLIAWPNTTAIPTPPAGHPYAAALWLLGRHPMLARLVARVPDLVSRDGQGRLGLDLDELALTLVTLDQHRSAWKRYERDHRAPSDDAAYDQWLAAGPSSTPQVDAISVMSSSELTRVRLLGTFSTVRVPFRVGDLSSFDAEGVTLFADWCTAAAQQ</sequence>
<dbReference type="EMBL" id="BAAANY010000032">
    <property type="protein sequence ID" value="GAA1707612.1"/>
    <property type="molecule type" value="Genomic_DNA"/>
</dbReference>
<protein>
    <submittedName>
        <fullName evidence="1">Uncharacterized protein</fullName>
    </submittedName>
</protein>
<gene>
    <name evidence="1" type="ORF">GCM10009765_66340</name>
</gene>
<organism evidence="1 2">
    <name type="scientific">Fodinicola feengrottensis</name>
    <dbReference type="NCBI Taxonomy" id="435914"/>
    <lineage>
        <taxon>Bacteria</taxon>
        <taxon>Bacillati</taxon>
        <taxon>Actinomycetota</taxon>
        <taxon>Actinomycetes</taxon>
        <taxon>Mycobacteriales</taxon>
        <taxon>Fodinicola</taxon>
    </lineage>
</organism>